<name>A0ABQ3PJL0_9ACTN</name>
<reference evidence="1" key="1">
    <citation type="submission" date="2024-05" db="EMBL/GenBank/DDBJ databases">
        <title>Whole genome shotgun sequence of Streptomyces hydrogenans NBRC 13475.</title>
        <authorList>
            <person name="Komaki H."/>
            <person name="Tamura T."/>
        </authorList>
    </citation>
    <scope>NUCLEOTIDE SEQUENCE</scope>
    <source>
        <strain evidence="1">NBRC 13475</strain>
    </source>
</reference>
<keyword evidence="2" id="KW-1185">Reference proteome</keyword>
<dbReference type="Proteomes" id="UP001052739">
    <property type="component" value="Unassembled WGS sequence"/>
</dbReference>
<proteinExistence type="predicted"/>
<protein>
    <submittedName>
        <fullName evidence="1">Uncharacterized protein</fullName>
    </submittedName>
</protein>
<comment type="caution">
    <text evidence="1">The sequence shown here is derived from an EMBL/GenBank/DDBJ whole genome shotgun (WGS) entry which is preliminary data.</text>
</comment>
<dbReference type="EMBL" id="BNDW01000068">
    <property type="protein sequence ID" value="GHI25209.1"/>
    <property type="molecule type" value="Genomic_DNA"/>
</dbReference>
<organism evidence="1 2">
    <name type="scientific">Streptomyces hydrogenans</name>
    <dbReference type="NCBI Taxonomy" id="1873719"/>
    <lineage>
        <taxon>Bacteria</taxon>
        <taxon>Bacillati</taxon>
        <taxon>Actinomycetota</taxon>
        <taxon>Actinomycetes</taxon>
        <taxon>Kitasatosporales</taxon>
        <taxon>Streptomycetaceae</taxon>
        <taxon>Streptomyces</taxon>
    </lineage>
</organism>
<accession>A0ABQ3PJL0</accession>
<gene>
    <name evidence="1" type="ORF">Shyd_65800</name>
</gene>
<evidence type="ECO:0000313" key="1">
    <source>
        <dbReference type="EMBL" id="GHI25209.1"/>
    </source>
</evidence>
<evidence type="ECO:0000313" key="2">
    <source>
        <dbReference type="Proteomes" id="UP001052739"/>
    </source>
</evidence>
<dbReference type="RefSeq" id="WP_190222770.1">
    <property type="nucleotide sequence ID" value="NZ_BNBS01000020.1"/>
</dbReference>
<sequence>MLSTDGGTITWGCATDSLGREWCGEPAEYFAYGMARCATHAVELSPCTWGPNMRAGACNLDHQRRGHIYGVLCRNTRKELTG</sequence>